<keyword evidence="2" id="KW-0812">Transmembrane</keyword>
<evidence type="ECO:0000313" key="7">
    <source>
        <dbReference type="EMBL" id="OAO11995.1"/>
    </source>
</evidence>
<dbReference type="PANTHER" id="PTHR12270">
    <property type="entry name" value="GLYCOSYLTRANSFERASE-RELATED"/>
    <property type="match status" value="1"/>
</dbReference>
<dbReference type="Proteomes" id="UP000078348">
    <property type="component" value="Unassembled WGS sequence"/>
</dbReference>
<gene>
    <name evidence="7" type="ORF">AV274_6319</name>
</gene>
<dbReference type="GO" id="GO:0015020">
    <property type="term" value="F:glucuronosyltransferase activity"/>
    <property type="evidence" value="ECO:0007669"/>
    <property type="project" value="TreeGrafter"/>
</dbReference>
<dbReference type="InterPro" id="IPR029044">
    <property type="entry name" value="Nucleotide-diphossugar_trans"/>
</dbReference>
<sequence>MTPVTIKLPRPKIEPSLPQKTEVKRKKTSMRFHFPERVRSTPEEFKMANYSLVDKMYKGFCYTGVCKKFIGTEEVPFENPPFKYVNSPVNVTIIAPGSLNRFSMIKNTSENWAGFYCTALIVQEKEVPAIIRAIKAFHFNPRVTILLFFPPSYHRYFGTYPYNFLRNLCLRHTTTSHFLFLDTDMIPSRNLFDAIIHLPPEILDSPKAAVIIPPFFFPQRMSRVCGTLSACLNKSLALAPRTMAQLDRCLQSRLCHTQKGFLPTHRFATGMWLANRKTRAWRVQCWPNDVQEPYMLVKWGAKTPMFDQMFVNYGGDKIQFVNHLRSLDYAFYVISNAFAVDAAHGPSKFSAAFKRGAFRDRMPEFERNLNIVYGERKEIVMCHKSVLLHPIY</sequence>
<dbReference type="OrthoDB" id="205012at2759"/>
<evidence type="ECO:0000256" key="6">
    <source>
        <dbReference type="ARBA" id="ARBA00023180"/>
    </source>
</evidence>
<evidence type="ECO:0000256" key="3">
    <source>
        <dbReference type="ARBA" id="ARBA00022968"/>
    </source>
</evidence>
<keyword evidence="3" id="KW-0735">Signal-anchor</keyword>
<organism evidence="7 8">
    <name type="scientific">Blastocystis sp. subtype 1 (strain ATCC 50177 / NandII)</name>
    <dbReference type="NCBI Taxonomy" id="478820"/>
    <lineage>
        <taxon>Eukaryota</taxon>
        <taxon>Sar</taxon>
        <taxon>Stramenopiles</taxon>
        <taxon>Bigyra</taxon>
        <taxon>Opalozoa</taxon>
        <taxon>Opalinata</taxon>
        <taxon>Blastocystidae</taxon>
        <taxon>Blastocystis</taxon>
    </lineage>
</organism>
<dbReference type="EMBL" id="LXWW01000568">
    <property type="protein sequence ID" value="OAO11995.1"/>
    <property type="molecule type" value="Genomic_DNA"/>
</dbReference>
<evidence type="ECO:0000256" key="5">
    <source>
        <dbReference type="ARBA" id="ARBA00023136"/>
    </source>
</evidence>
<dbReference type="AlphaFoldDB" id="A0A196S4E0"/>
<proteinExistence type="predicted"/>
<dbReference type="InterPro" id="IPR051292">
    <property type="entry name" value="Xyl/GlcA_transferase"/>
</dbReference>
<keyword evidence="5" id="KW-0472">Membrane</keyword>
<dbReference type="GO" id="GO:0016020">
    <property type="term" value="C:membrane"/>
    <property type="evidence" value="ECO:0007669"/>
    <property type="project" value="UniProtKB-SubCell"/>
</dbReference>
<dbReference type="PANTHER" id="PTHR12270:SF25">
    <property type="entry name" value="GLYCOSYLTRANSFERASE-LIKE PROTEIN LARGE"/>
    <property type="match status" value="1"/>
</dbReference>
<comment type="caution">
    <text evidence="7">The sequence shown here is derived from an EMBL/GenBank/DDBJ whole genome shotgun (WGS) entry which is preliminary data.</text>
</comment>
<dbReference type="GO" id="GO:0042285">
    <property type="term" value="F:xylosyltransferase activity"/>
    <property type="evidence" value="ECO:0007669"/>
    <property type="project" value="TreeGrafter"/>
</dbReference>
<keyword evidence="8" id="KW-1185">Reference proteome</keyword>
<evidence type="ECO:0000256" key="2">
    <source>
        <dbReference type="ARBA" id="ARBA00022692"/>
    </source>
</evidence>
<dbReference type="GO" id="GO:0035269">
    <property type="term" value="P:protein O-linked glycosylation via mannose"/>
    <property type="evidence" value="ECO:0007669"/>
    <property type="project" value="TreeGrafter"/>
</dbReference>
<comment type="subcellular location">
    <subcellularLocation>
        <location evidence="1">Membrane</location>
        <topology evidence="1">Single-pass type II membrane protein</topology>
    </subcellularLocation>
</comment>
<evidence type="ECO:0000256" key="1">
    <source>
        <dbReference type="ARBA" id="ARBA00004606"/>
    </source>
</evidence>
<keyword evidence="4" id="KW-1133">Transmembrane helix</keyword>
<accession>A0A196S4E0</accession>
<keyword evidence="7" id="KW-0808">Transferase</keyword>
<name>A0A196S4E0_BLAHN</name>
<dbReference type="SUPFAM" id="SSF53448">
    <property type="entry name" value="Nucleotide-diphospho-sugar transferases"/>
    <property type="match status" value="1"/>
</dbReference>
<protein>
    <submittedName>
        <fullName evidence="7">Glycosyltransferase-like protein LARGE2-like protein</fullName>
    </submittedName>
</protein>
<dbReference type="Pfam" id="PF13896">
    <property type="entry name" value="Glyco_transf_49"/>
    <property type="match status" value="1"/>
</dbReference>
<reference evidence="7 8" key="1">
    <citation type="submission" date="2016-05" db="EMBL/GenBank/DDBJ databases">
        <title>Nuclear genome of Blastocystis sp. subtype 1 NandII.</title>
        <authorList>
            <person name="Gentekaki E."/>
            <person name="Curtis B."/>
            <person name="Stairs C."/>
            <person name="Eme L."/>
            <person name="Herman E."/>
            <person name="Klimes V."/>
            <person name="Arias M.C."/>
            <person name="Elias M."/>
            <person name="Hilliou F."/>
            <person name="Klute M."/>
            <person name="Malik S.-B."/>
            <person name="Pightling A."/>
            <person name="Rachubinski R."/>
            <person name="Salas D."/>
            <person name="Schlacht A."/>
            <person name="Suga H."/>
            <person name="Archibald J."/>
            <person name="Ball S.G."/>
            <person name="Clark G."/>
            <person name="Dacks J."/>
            <person name="Van Der Giezen M."/>
            <person name="Tsaousis A."/>
            <person name="Roger A."/>
        </authorList>
    </citation>
    <scope>NUCLEOTIDE SEQUENCE [LARGE SCALE GENOMIC DNA]</scope>
    <source>
        <strain evidence="8">ATCC 50177 / NandII</strain>
    </source>
</reference>
<evidence type="ECO:0000313" key="8">
    <source>
        <dbReference type="Proteomes" id="UP000078348"/>
    </source>
</evidence>
<keyword evidence="6" id="KW-0325">Glycoprotein</keyword>
<evidence type="ECO:0000256" key="4">
    <source>
        <dbReference type="ARBA" id="ARBA00022989"/>
    </source>
</evidence>